<organism evidence="1 2">
    <name type="scientific">Arenimonas oryziterrae DSM 21050 = YC6267</name>
    <dbReference type="NCBI Taxonomy" id="1121015"/>
    <lineage>
        <taxon>Bacteria</taxon>
        <taxon>Pseudomonadati</taxon>
        <taxon>Pseudomonadota</taxon>
        <taxon>Gammaproteobacteria</taxon>
        <taxon>Lysobacterales</taxon>
        <taxon>Lysobacteraceae</taxon>
        <taxon>Arenimonas</taxon>
    </lineage>
</organism>
<comment type="caution">
    <text evidence="1">The sequence shown here is derived from an EMBL/GenBank/DDBJ whole genome shotgun (WGS) entry which is preliminary data.</text>
</comment>
<dbReference type="EMBL" id="AVCI01000003">
    <property type="protein sequence ID" value="KFN44207.1"/>
    <property type="molecule type" value="Genomic_DNA"/>
</dbReference>
<dbReference type="Proteomes" id="UP000029385">
    <property type="component" value="Unassembled WGS sequence"/>
</dbReference>
<reference evidence="1 2" key="1">
    <citation type="submission" date="2013-09" db="EMBL/GenBank/DDBJ databases">
        <title>Genome sequencing of Arenimonas oryziterrae.</title>
        <authorList>
            <person name="Chen F."/>
            <person name="Wang G."/>
        </authorList>
    </citation>
    <scope>NUCLEOTIDE SEQUENCE [LARGE SCALE GENOMIC DNA]</scope>
    <source>
        <strain evidence="1 2">YC6267</strain>
    </source>
</reference>
<dbReference type="AlphaFoldDB" id="A0A091AY43"/>
<gene>
    <name evidence="1" type="ORF">N789_07255</name>
</gene>
<dbReference type="InterPro" id="IPR056955">
    <property type="entry name" value="ORC-CDC6-like"/>
</dbReference>
<accession>A0A091AY43</accession>
<sequence>MAYNANPFLERRSERTTSDQEFALVFSPKVLEKLSDEAFKGGVHVFRSAPGGGKTTILRAFTPTVLRSFLRAKGTSELKESFPLFVEKGVVSDQEVRLLGVLISCAAGYADLPSSAATIEEGPFRALFDCRVVLRTLRSLAAFLGPSEEALDSIKIEYPKDAPEILGIPKIECAQELAAWAEGQEKRIYAELDAFAGRPGGTLPSSARFESVLWLQTVRFLLEGQAVATNRLLMVDDLHRLRRKQRDGLIDELTVQRPSIPVWLAMRTLVLGDSLLSQGAREGRDIKEYPLEELWSGAKGIHQFSSFAQNVLERRMNRQDSVTGTFAQQLRDQIEPDEVKRFVQPGIAAFRAATEPHANNPRYSEWLARADKKTIEPSMEMLSELYMTRILIARDASKKQMSLDLALPAENIDDKDSSSIRGAAEIQLHEELGVPYYYGLEKLCVMATYNVEELLSMAASLYEGMVANQVLGKKSPELSPSDQEKVLRVAASKRLKFVPKQHTEGTRARQLITSIGGYCRERTFLPNAPYAPGVTGIRLSQSEMEKLQGSARVLGDQGDLLKKVLSECIAENLLTQKQSQASTARESGSIFYLNRTLCTNFGLPLQQGGWQDVRCLDLIDWMTRGWKPQKRLVMGN</sequence>
<dbReference type="RefSeq" id="WP_022969517.1">
    <property type="nucleotide sequence ID" value="NZ_ATVD01000003.1"/>
</dbReference>
<dbReference type="OrthoDB" id="1489695at2"/>
<dbReference type="Pfam" id="PF24389">
    <property type="entry name" value="ORC-CDC6-like"/>
    <property type="match status" value="1"/>
</dbReference>
<proteinExistence type="predicted"/>
<evidence type="ECO:0000313" key="1">
    <source>
        <dbReference type="EMBL" id="KFN44207.1"/>
    </source>
</evidence>
<keyword evidence="2" id="KW-1185">Reference proteome</keyword>
<dbReference type="eggNOG" id="ENOG502ZB1W">
    <property type="taxonomic scope" value="Bacteria"/>
</dbReference>
<name>A0A091AY43_9GAMM</name>
<dbReference type="STRING" id="1121015.GCA_000420545_01902"/>
<protein>
    <submittedName>
        <fullName evidence="1">Uncharacterized protein</fullName>
    </submittedName>
</protein>
<dbReference type="PATRIC" id="fig|1121015.4.peg.941"/>
<evidence type="ECO:0000313" key="2">
    <source>
        <dbReference type="Proteomes" id="UP000029385"/>
    </source>
</evidence>